<keyword evidence="7" id="KW-0506">mRNA capping</keyword>
<dbReference type="SUPFAM" id="SSF56091">
    <property type="entry name" value="DNA ligase/mRNA capping enzyme, catalytic domain"/>
    <property type="match status" value="1"/>
</dbReference>
<evidence type="ECO:0000259" key="11">
    <source>
        <dbReference type="Pfam" id="PF01331"/>
    </source>
</evidence>
<evidence type="ECO:0000256" key="4">
    <source>
        <dbReference type="ARBA" id="ARBA00022679"/>
    </source>
</evidence>
<evidence type="ECO:0000313" key="13">
    <source>
        <dbReference type="EMBL" id="KAJ3176444.1"/>
    </source>
</evidence>
<evidence type="ECO:0000256" key="8">
    <source>
        <dbReference type="ARBA" id="ARBA00023134"/>
    </source>
</evidence>
<dbReference type="PANTHER" id="PTHR10367:SF17">
    <property type="entry name" value="MRNA-CAPPING ENZYME"/>
    <property type="match status" value="1"/>
</dbReference>
<evidence type="ECO:0000256" key="1">
    <source>
        <dbReference type="ARBA" id="ARBA00004123"/>
    </source>
</evidence>
<dbReference type="InterPro" id="IPR012340">
    <property type="entry name" value="NA-bd_OB-fold"/>
</dbReference>
<dbReference type="Pfam" id="PF03919">
    <property type="entry name" value="mRNA_cap_C"/>
    <property type="match status" value="1"/>
</dbReference>
<evidence type="ECO:0000259" key="12">
    <source>
        <dbReference type="Pfam" id="PF03919"/>
    </source>
</evidence>
<keyword evidence="8" id="KW-0342">GTP-binding</keyword>
<name>A0AAD5TH79_9FUNG</name>
<keyword evidence="14" id="KW-1185">Reference proteome</keyword>
<dbReference type="Gene3D" id="3.30.470.30">
    <property type="entry name" value="DNA ligase/mRNA capping enzyme"/>
    <property type="match status" value="1"/>
</dbReference>
<dbReference type="GO" id="GO:0005524">
    <property type="term" value="F:ATP binding"/>
    <property type="evidence" value="ECO:0007669"/>
    <property type="project" value="InterPro"/>
</dbReference>
<dbReference type="GO" id="GO:0005634">
    <property type="term" value="C:nucleus"/>
    <property type="evidence" value="ECO:0007669"/>
    <property type="project" value="UniProtKB-SubCell"/>
</dbReference>
<keyword evidence="9" id="KW-0539">Nucleus</keyword>
<comment type="catalytic activity">
    <reaction evidence="10">
        <text>a 5'-end diphospho-ribonucleoside in mRNA + GTP + H(+) = a 5'-end (5'-triphosphoguanosine)-ribonucleoside in mRNA + diphosphate</text>
        <dbReference type="Rhea" id="RHEA:67012"/>
        <dbReference type="Rhea" id="RHEA-COMP:17165"/>
        <dbReference type="Rhea" id="RHEA-COMP:17166"/>
        <dbReference type="ChEBI" id="CHEBI:15378"/>
        <dbReference type="ChEBI" id="CHEBI:33019"/>
        <dbReference type="ChEBI" id="CHEBI:37565"/>
        <dbReference type="ChEBI" id="CHEBI:167616"/>
        <dbReference type="ChEBI" id="CHEBI:167617"/>
        <dbReference type="EC" id="2.7.7.50"/>
    </reaction>
    <physiologicalReaction direction="left-to-right" evidence="10">
        <dbReference type="Rhea" id="RHEA:67013"/>
    </physiologicalReaction>
</comment>
<evidence type="ECO:0000256" key="9">
    <source>
        <dbReference type="ARBA" id="ARBA00023242"/>
    </source>
</evidence>
<dbReference type="Pfam" id="PF01331">
    <property type="entry name" value="mRNA_cap_enzyme"/>
    <property type="match status" value="1"/>
</dbReference>
<comment type="subcellular location">
    <subcellularLocation>
        <location evidence="1">Nucleus</location>
    </subcellularLocation>
</comment>
<dbReference type="Proteomes" id="UP001212152">
    <property type="component" value="Unassembled WGS sequence"/>
</dbReference>
<dbReference type="Gene3D" id="2.40.50.140">
    <property type="entry name" value="Nucleic acid-binding proteins"/>
    <property type="match status" value="1"/>
</dbReference>
<dbReference type="SUPFAM" id="SSF50249">
    <property type="entry name" value="Nucleic acid-binding proteins"/>
    <property type="match status" value="1"/>
</dbReference>
<dbReference type="EMBL" id="JADGJQ010000041">
    <property type="protein sequence ID" value="KAJ3176444.1"/>
    <property type="molecule type" value="Genomic_DNA"/>
</dbReference>
<evidence type="ECO:0000256" key="6">
    <source>
        <dbReference type="ARBA" id="ARBA00022741"/>
    </source>
</evidence>
<comment type="caution">
    <text evidence="13">The sequence shown here is derived from an EMBL/GenBank/DDBJ whole genome shotgun (WGS) entry which is preliminary data.</text>
</comment>
<dbReference type="PANTHER" id="PTHR10367">
    <property type="entry name" value="MRNA-CAPPING ENZYME"/>
    <property type="match status" value="1"/>
</dbReference>
<accession>A0AAD5TH79</accession>
<dbReference type="EC" id="2.7.7.50" evidence="2"/>
<evidence type="ECO:0000256" key="7">
    <source>
        <dbReference type="ARBA" id="ARBA00023042"/>
    </source>
</evidence>
<keyword evidence="3" id="KW-0507">mRNA processing</keyword>
<evidence type="ECO:0000256" key="2">
    <source>
        <dbReference type="ARBA" id="ARBA00012475"/>
    </source>
</evidence>
<evidence type="ECO:0000256" key="10">
    <source>
        <dbReference type="ARBA" id="ARBA00044624"/>
    </source>
</evidence>
<keyword evidence="4" id="KW-0808">Transferase</keyword>
<proteinExistence type="predicted"/>
<feature type="domain" description="mRNA capping enzyme adenylation" evidence="11">
    <location>
        <begin position="41"/>
        <end position="232"/>
    </location>
</feature>
<protein>
    <recommendedName>
        <fullName evidence="2">mRNA guanylyltransferase</fullName>
        <ecNumber evidence="2">2.7.7.50</ecNumber>
    </recommendedName>
</protein>
<dbReference type="GO" id="GO:0005525">
    <property type="term" value="F:GTP binding"/>
    <property type="evidence" value="ECO:0007669"/>
    <property type="project" value="UniProtKB-KW"/>
</dbReference>
<evidence type="ECO:0000313" key="14">
    <source>
        <dbReference type="Proteomes" id="UP001212152"/>
    </source>
</evidence>
<gene>
    <name evidence="13" type="primary">CEG1_2</name>
    <name evidence="13" type="ORF">HDU87_005313</name>
</gene>
<feature type="domain" description="mRNA capping enzyme C-terminal" evidence="12">
    <location>
        <begin position="236"/>
        <end position="337"/>
    </location>
</feature>
<dbReference type="GO" id="GO:0004484">
    <property type="term" value="F:mRNA guanylyltransferase activity"/>
    <property type="evidence" value="ECO:0007669"/>
    <property type="project" value="UniProtKB-EC"/>
</dbReference>
<evidence type="ECO:0000256" key="5">
    <source>
        <dbReference type="ARBA" id="ARBA00022695"/>
    </source>
</evidence>
<organism evidence="13 14">
    <name type="scientific">Geranomyces variabilis</name>
    <dbReference type="NCBI Taxonomy" id="109894"/>
    <lineage>
        <taxon>Eukaryota</taxon>
        <taxon>Fungi</taxon>
        <taxon>Fungi incertae sedis</taxon>
        <taxon>Chytridiomycota</taxon>
        <taxon>Chytridiomycota incertae sedis</taxon>
        <taxon>Chytridiomycetes</taxon>
        <taxon>Spizellomycetales</taxon>
        <taxon>Powellomycetaceae</taxon>
        <taxon>Geranomyces</taxon>
    </lineage>
</organism>
<dbReference type="InterPro" id="IPR001339">
    <property type="entry name" value="mRNA_cap_enzyme_adenylation"/>
</dbReference>
<dbReference type="InterPro" id="IPR013846">
    <property type="entry name" value="mRNA_cap_enzyme_C"/>
</dbReference>
<sequence>MHAAMMPRIPGVQVRGPELFTLRNTVARLLGSKNSGFSGAQPISFTAKHIEELKSENYFVSEKADGIRCLMFTTVNSRGKGETYLIDRHNDYYFLNFGLPKDARSGAMHYDSLVDGELVLDTYDDGKQVLWFLLFDCMAVDGKGLVDRPYHKRLGHLREFILNPFREAVRRDPSYASRQPFKMDLKKLQLAYHLKMVFEEMPTLKHKSDGIIFTSKDAAYGLGTCNKMLKWKPADENTVDFKVKVIGSHNKPTFVLQLWTGGYEYVDHGILKLSPDEESWLRDPPDGRIIECRYDPTWPAQWRFHRFRDDKANANHINTYEKIMISIGDGVSKEELLNSAPEIRARYKDREKRQQEQRNTPT</sequence>
<dbReference type="InterPro" id="IPR051029">
    <property type="entry name" value="mRNA_Capping_Enz/RNA_Phosphat"/>
</dbReference>
<dbReference type="GO" id="GO:0006370">
    <property type="term" value="P:7-methylguanosine mRNA capping"/>
    <property type="evidence" value="ECO:0007669"/>
    <property type="project" value="UniProtKB-KW"/>
</dbReference>
<evidence type="ECO:0000256" key="3">
    <source>
        <dbReference type="ARBA" id="ARBA00022664"/>
    </source>
</evidence>
<dbReference type="CDD" id="cd07895">
    <property type="entry name" value="Adenylation_mRNA_capping"/>
    <property type="match status" value="1"/>
</dbReference>
<keyword evidence="5" id="KW-0548">Nucleotidyltransferase</keyword>
<dbReference type="AlphaFoldDB" id="A0AAD5TH79"/>
<reference evidence="13" key="1">
    <citation type="submission" date="2020-05" db="EMBL/GenBank/DDBJ databases">
        <title>Phylogenomic resolution of chytrid fungi.</title>
        <authorList>
            <person name="Stajich J.E."/>
            <person name="Amses K."/>
            <person name="Simmons R."/>
            <person name="Seto K."/>
            <person name="Myers J."/>
            <person name="Bonds A."/>
            <person name="Quandt C.A."/>
            <person name="Barry K."/>
            <person name="Liu P."/>
            <person name="Grigoriev I."/>
            <person name="Longcore J.E."/>
            <person name="James T.Y."/>
        </authorList>
    </citation>
    <scope>NUCLEOTIDE SEQUENCE</scope>
    <source>
        <strain evidence="13">JEL0379</strain>
    </source>
</reference>
<keyword evidence="6" id="KW-0547">Nucleotide-binding</keyword>